<dbReference type="EMBL" id="KV722455">
    <property type="protein sequence ID" value="OCH88361.1"/>
    <property type="molecule type" value="Genomic_DNA"/>
</dbReference>
<proteinExistence type="predicted"/>
<dbReference type="SUPFAM" id="SSF50475">
    <property type="entry name" value="FMN-binding split barrel"/>
    <property type="match status" value="2"/>
</dbReference>
<accession>A0A8E2DIU6</accession>
<dbReference type="Gene3D" id="2.30.110.10">
    <property type="entry name" value="Electron Transport, Fmn-binding Protein, Chain A"/>
    <property type="match status" value="2"/>
</dbReference>
<dbReference type="OrthoDB" id="539398at2759"/>
<keyword evidence="4" id="KW-1185">Reference proteome</keyword>
<feature type="domain" description="Pyridoxamine 5'-phosphate oxidase N-terminal" evidence="2">
    <location>
        <begin position="10"/>
        <end position="133"/>
    </location>
</feature>
<organism evidence="3 4">
    <name type="scientific">Obba rivulosa</name>
    <dbReference type="NCBI Taxonomy" id="1052685"/>
    <lineage>
        <taxon>Eukaryota</taxon>
        <taxon>Fungi</taxon>
        <taxon>Dikarya</taxon>
        <taxon>Basidiomycota</taxon>
        <taxon>Agaricomycotina</taxon>
        <taxon>Agaricomycetes</taxon>
        <taxon>Polyporales</taxon>
        <taxon>Gelatoporiaceae</taxon>
        <taxon>Obba</taxon>
    </lineage>
</organism>
<feature type="transmembrane region" description="Helical" evidence="1">
    <location>
        <begin position="552"/>
        <end position="571"/>
    </location>
</feature>
<dbReference type="PANTHER" id="PTHR39336:SF3">
    <property type="entry name" value="PYRIDOXAMINE PHOSPHATE OXIDASE"/>
    <property type="match status" value="1"/>
</dbReference>
<evidence type="ECO:0000313" key="4">
    <source>
        <dbReference type="Proteomes" id="UP000250043"/>
    </source>
</evidence>
<sequence>MGKFYDAIPADLAEWIVKQEVFWVATAPLSAEGHVNISPKGLRGTFHVVNENKVWYQDVTGSGSETIAHVRENGRITILFNAFEGPARICRLFGKGRVHEFGTAEYDELIPISDRMPGSRAAVVIDVHKVGTSCGFGVPKYDFVAHRPLLVNMAHGLELKEQRFASAPDDETKPTAHPGTSGAPKALKAYWATENTRSIDGLPGFSTAYLSPAIPISGVPLESICVKADPDKRQRSDNVKTEGLVRSWSILHTRDEMRLILAFLLGVIVTATPSPSTSLTKPFAVMGKFYDTIPPNLVDWVLEQEVFWVATAPLSAEGHVNVSPKGLRGCFHIVNESRVWYQDLTGSGSETIAHLKENGRITILFSAFHGPPRIVRLSLNSPAHNQPTLHAGKVHEFGTAEYEELIPVAQRIPGSRSAVVIDVHKIGTSCGYGVPLYDFVGHRPTLPTWLGGLEAKEQRFASAIDKGSPAPGTSGAPGALKAYWALKNTKSIDGLPAFSTAYVTPTVPVAGVPVEVACAKAGPAKATMHANTVADGAIRLRTLLRAREEARLVVTLLLGIVIGTTYARMLGAC</sequence>
<keyword evidence="1" id="KW-0812">Transmembrane</keyword>
<keyword evidence="1" id="KW-1133">Transmembrane helix</keyword>
<gene>
    <name evidence="3" type="ORF">OBBRIDRAFT_813699</name>
</gene>
<dbReference type="InterPro" id="IPR011576">
    <property type="entry name" value="Pyridox_Oxase_N"/>
</dbReference>
<dbReference type="Proteomes" id="UP000250043">
    <property type="component" value="Unassembled WGS sequence"/>
</dbReference>
<dbReference type="PANTHER" id="PTHR39336">
    <property type="entry name" value="PYRIDOXAMINE PHOSPHATE OXIDASE FAMILY PROTEIN (AFU_ORTHOLOGUE AFUA_6G11440)"/>
    <property type="match status" value="1"/>
</dbReference>
<reference evidence="3 4" key="1">
    <citation type="submission" date="2016-07" db="EMBL/GenBank/DDBJ databases">
        <title>Draft genome of the white-rot fungus Obba rivulosa 3A-2.</title>
        <authorList>
            <consortium name="DOE Joint Genome Institute"/>
            <person name="Miettinen O."/>
            <person name="Riley R."/>
            <person name="Acob R."/>
            <person name="Barry K."/>
            <person name="Cullen D."/>
            <person name="De Vries R."/>
            <person name="Hainaut M."/>
            <person name="Hatakka A."/>
            <person name="Henrissat B."/>
            <person name="Hilden K."/>
            <person name="Kuo R."/>
            <person name="Labutti K."/>
            <person name="Lipzen A."/>
            <person name="Makela M.R."/>
            <person name="Sandor L."/>
            <person name="Spatafora J.W."/>
            <person name="Grigoriev I.V."/>
            <person name="Hibbett D.S."/>
        </authorList>
    </citation>
    <scope>NUCLEOTIDE SEQUENCE [LARGE SCALE GENOMIC DNA]</scope>
    <source>
        <strain evidence="3 4">3A-2</strain>
    </source>
</reference>
<evidence type="ECO:0000256" key="1">
    <source>
        <dbReference type="SAM" id="Phobius"/>
    </source>
</evidence>
<protein>
    <recommendedName>
        <fullName evidence="2">Pyridoxamine 5'-phosphate oxidase N-terminal domain-containing protein</fullName>
    </recommendedName>
</protein>
<name>A0A8E2DIU6_9APHY</name>
<keyword evidence="1" id="KW-0472">Membrane</keyword>
<dbReference type="AlphaFoldDB" id="A0A8E2DIU6"/>
<dbReference type="InterPro" id="IPR012349">
    <property type="entry name" value="Split_barrel_FMN-bd"/>
</dbReference>
<evidence type="ECO:0000259" key="2">
    <source>
        <dbReference type="Pfam" id="PF01243"/>
    </source>
</evidence>
<dbReference type="Pfam" id="PF01243">
    <property type="entry name" value="PNPOx_N"/>
    <property type="match status" value="1"/>
</dbReference>
<evidence type="ECO:0000313" key="3">
    <source>
        <dbReference type="EMBL" id="OCH88361.1"/>
    </source>
</evidence>